<accession>A0A7S2CQX5</accession>
<dbReference type="InterPro" id="IPR000014">
    <property type="entry name" value="PAS"/>
</dbReference>
<dbReference type="Pfam" id="PF07716">
    <property type="entry name" value="bZIP_2"/>
    <property type="match status" value="1"/>
</dbReference>
<dbReference type="CDD" id="cd00130">
    <property type="entry name" value="PAS"/>
    <property type="match status" value="1"/>
</dbReference>
<dbReference type="SUPFAM" id="SSF57959">
    <property type="entry name" value="Leucine zipper domain"/>
    <property type="match status" value="1"/>
</dbReference>
<feature type="region of interest" description="Disordered" evidence="4">
    <location>
        <begin position="375"/>
        <end position="434"/>
    </location>
</feature>
<dbReference type="PANTHER" id="PTHR47429:SF2">
    <property type="entry name" value="PROTEIN TWIN LOV 1"/>
    <property type="match status" value="1"/>
</dbReference>
<dbReference type="InterPro" id="IPR046347">
    <property type="entry name" value="bZIP_sf"/>
</dbReference>
<evidence type="ECO:0000313" key="7">
    <source>
        <dbReference type="EMBL" id="CAD9432344.1"/>
    </source>
</evidence>
<dbReference type="SMART" id="SM00338">
    <property type="entry name" value="BRLZ"/>
    <property type="match status" value="1"/>
</dbReference>
<proteinExistence type="predicted"/>
<dbReference type="Gene3D" id="3.30.450.20">
    <property type="entry name" value="PAS domain"/>
    <property type="match status" value="1"/>
</dbReference>
<dbReference type="Gene3D" id="1.20.5.170">
    <property type="match status" value="1"/>
</dbReference>
<feature type="region of interest" description="Disordered" evidence="4">
    <location>
        <begin position="43"/>
        <end position="130"/>
    </location>
</feature>
<feature type="compositionally biased region" description="Acidic residues" evidence="4">
    <location>
        <begin position="149"/>
        <end position="161"/>
    </location>
</feature>
<dbReference type="SUPFAM" id="SSF55785">
    <property type="entry name" value="PYP-like sensor domain (PAS domain)"/>
    <property type="match status" value="1"/>
</dbReference>
<dbReference type="CDD" id="cd14809">
    <property type="entry name" value="bZIP_AUREO-like"/>
    <property type="match status" value="1"/>
</dbReference>
<evidence type="ECO:0000256" key="2">
    <source>
        <dbReference type="ARBA" id="ARBA00022643"/>
    </source>
</evidence>
<evidence type="ECO:0000256" key="4">
    <source>
        <dbReference type="SAM" id="MobiDB-lite"/>
    </source>
</evidence>
<dbReference type="EMBL" id="HBGT01024447">
    <property type="protein sequence ID" value="CAD9432344.1"/>
    <property type="molecule type" value="Transcribed_RNA"/>
</dbReference>
<dbReference type="PANTHER" id="PTHR47429">
    <property type="entry name" value="PROTEIN TWIN LOV 1"/>
    <property type="match status" value="1"/>
</dbReference>
<dbReference type="InterPro" id="IPR004827">
    <property type="entry name" value="bZIP"/>
</dbReference>
<dbReference type="NCBIfam" id="TIGR00229">
    <property type="entry name" value="sensory_box"/>
    <property type="match status" value="1"/>
</dbReference>
<evidence type="ECO:0000259" key="5">
    <source>
        <dbReference type="PROSITE" id="PS50112"/>
    </source>
</evidence>
<dbReference type="AlphaFoldDB" id="A0A7S2CQX5"/>
<dbReference type="FunFam" id="3.30.450.20:FF:000135">
    <property type="entry name" value="Ptaureo1a lov2 domain"/>
    <property type="match status" value="1"/>
</dbReference>
<feature type="compositionally biased region" description="Basic residues" evidence="4">
    <location>
        <begin position="87"/>
        <end position="104"/>
    </location>
</feature>
<evidence type="ECO:0000259" key="6">
    <source>
        <dbReference type="PROSITE" id="PS50217"/>
    </source>
</evidence>
<feature type="compositionally biased region" description="Basic and acidic residues" evidence="4">
    <location>
        <begin position="419"/>
        <end position="434"/>
    </location>
</feature>
<dbReference type="GO" id="GO:0005634">
    <property type="term" value="C:nucleus"/>
    <property type="evidence" value="ECO:0007669"/>
    <property type="project" value="TreeGrafter"/>
</dbReference>
<name>A0A7S2CQX5_9STRA</name>
<feature type="domain" description="PAS" evidence="5">
    <location>
        <begin position="260"/>
        <end position="333"/>
    </location>
</feature>
<keyword evidence="2" id="KW-0288">FMN</keyword>
<gene>
    <name evidence="7" type="ORF">FPAR1323_LOCUS12702</name>
</gene>
<feature type="region of interest" description="Disordered" evidence="4">
    <location>
        <begin position="149"/>
        <end position="187"/>
    </location>
</feature>
<protein>
    <recommendedName>
        <fullName evidence="8">LOV domain-containing protein</fullName>
    </recommendedName>
</protein>
<keyword evidence="3" id="KW-0157">Chromophore</keyword>
<dbReference type="Pfam" id="PF13426">
    <property type="entry name" value="PAS_9"/>
    <property type="match status" value="1"/>
</dbReference>
<evidence type="ECO:0000256" key="3">
    <source>
        <dbReference type="ARBA" id="ARBA00022991"/>
    </source>
</evidence>
<dbReference type="InterPro" id="IPR035965">
    <property type="entry name" value="PAS-like_dom_sf"/>
</dbReference>
<dbReference type="GO" id="GO:0003700">
    <property type="term" value="F:DNA-binding transcription factor activity"/>
    <property type="evidence" value="ECO:0007669"/>
    <property type="project" value="InterPro"/>
</dbReference>
<dbReference type="PROSITE" id="PS50112">
    <property type="entry name" value="PAS"/>
    <property type="match status" value="1"/>
</dbReference>
<keyword evidence="1" id="KW-0285">Flavoprotein</keyword>
<reference evidence="7" key="1">
    <citation type="submission" date="2021-01" db="EMBL/GenBank/DDBJ databases">
        <authorList>
            <person name="Corre E."/>
            <person name="Pelletier E."/>
            <person name="Niang G."/>
            <person name="Scheremetjew M."/>
            <person name="Finn R."/>
            <person name="Kale V."/>
            <person name="Holt S."/>
            <person name="Cochrane G."/>
            <person name="Meng A."/>
            <person name="Brown T."/>
            <person name="Cohen L."/>
        </authorList>
    </citation>
    <scope>NUCLEOTIDE SEQUENCE</scope>
    <source>
        <strain evidence="7">RCC1693</strain>
    </source>
</reference>
<dbReference type="PROSITE" id="PS50217">
    <property type="entry name" value="BZIP"/>
    <property type="match status" value="1"/>
</dbReference>
<evidence type="ECO:0000256" key="1">
    <source>
        <dbReference type="ARBA" id="ARBA00022630"/>
    </source>
</evidence>
<organism evidence="7">
    <name type="scientific">Florenciella parvula</name>
    <dbReference type="NCBI Taxonomy" id="236787"/>
    <lineage>
        <taxon>Eukaryota</taxon>
        <taxon>Sar</taxon>
        <taxon>Stramenopiles</taxon>
        <taxon>Ochrophyta</taxon>
        <taxon>Dictyochophyceae</taxon>
        <taxon>Florenciellales</taxon>
        <taxon>Florenciella</taxon>
    </lineage>
</organism>
<sequence length="434" mass="46946">MSSAAVSVPVFGAAGSSHEQPAPPSDLDNLDFQLLHEYLFDETGGAAGAPPPSGLDMRVAADGGYGAPQQAHANQGGSGAVPPTKKGSAKPKRAPKAPKPKAAKPPKAPKAAKAAGGGGRKKKEEDDFNSPEVQQALYGNLEEEDDFNFDDEFDDEEDDDGTGSNKKRKTEPRPKTQAQIDRRRERNRILARRTRLRKKFFFESLQKQVSELQRENSVLKDIIKVNMSDVSAKILSDCDASLPTIVTEHSGKATEILNRSDFNLMQALQAAQRSFCITDPSLPDNPIVFASQSFLETTGYTMEQVLGRNCRFLQGPETDREKVQQIRRGIEHGEDVSVCILNYKADGTTFWNQFFVAALRDVNKRVVNYVGVQCPVPKPPPDDQQPQVGGFGPAASMDEEGGSGGGGGMLDSSEVNPDEEVHGGADEATSKMSL</sequence>
<evidence type="ECO:0008006" key="8">
    <source>
        <dbReference type="Google" id="ProtNLM"/>
    </source>
</evidence>
<feature type="domain" description="BZIP" evidence="6">
    <location>
        <begin position="177"/>
        <end position="220"/>
    </location>
</feature>